<sequence>MRMKKSTFKWEFSLIFLLVTVFTCFAAKTAKDRSSENTNSVKLKTNYFVDKKLQSSHMFTKLIQSANSGTYHLISHGKSGKLLINGKWLNAKEITSFLSVRIQNSKNQIKHLNIYGCEFAKGENGKSAVAYLQKTLNISVSASDDITGKDGDWILEAGVSFEIKGMEKYAYNLQCPVPSSADPDTDGDGVPNSIDVDDDNDGILDVNEGVTQSSNAVANGNFGTNTSTGGNLNNWTTNGTPGATYPLGNNWFPDSGGAVSYLDGVEGLNLYQIVTLKPSDIPSTATFSVKIWPINAVGVPVNQSWGIIDVYMEGSAGLIRLFRVINPLTATTNSPVANVEAINPIVQNLSVNGNYTARSFATGSYATVTATVSTASLAASGLILFQRKNGIANRPAGASATSGGTDDFLIDDVSYTYQKYTDTDGDGISNHLDLDSDNDGISDAYEADGNIVLTLDANCRVPYSLATDPLVGSCPSGQPSTVFATPLNTDGDGIPNFLELDSDNDGCPDATEAGVIGIVNTTAFGSPAATSSGLTNVGCFTPGDTSWIDAGNANACIDTDGDGIRDVIDIDDDNDGVLDTIEQNCTIAQPLYRDYRPGAWSGNKAVESYVSYTTSIGTYMAGYQDNGTESFTFILTDLNAGVANTLKYHYYSLNPQNPDANNVTLSVNDVVLHNFTTVANQTNPPSLSIDHGYNTISFTPTSTTATVKITWNTPINGLAGSDAQFREFQVNGETVNECTDIDTDNDGIPNRLDLDSDGDGCPDASEAGVIAQAGGNASPGTVVNIGGSTIVTNAIIGDNVPASYGANGFYNGIENNDTSTATYLGTYTYASAINAAISSCFCYRPAVTAGTILDTPQGITSLQRGGADNDNWPMVRKGAWTALESKTKGFVPNRLTNQQITDIPAANLIEGMMVYNTSLNCLYINTDGAQTGWKCFNTQTCP</sequence>
<protein>
    <recommendedName>
        <fullName evidence="2">DUF4347 domain-containing protein</fullName>
    </recommendedName>
</protein>
<evidence type="ECO:0000259" key="2">
    <source>
        <dbReference type="Pfam" id="PF14252"/>
    </source>
</evidence>
<dbReference type="Gene3D" id="4.10.1080.10">
    <property type="entry name" value="TSP type-3 repeat"/>
    <property type="match status" value="3"/>
</dbReference>
<gene>
    <name evidence="3" type="ORF">DRF62_10795</name>
</gene>
<accession>A0A3D9BL15</accession>
<dbReference type="SUPFAM" id="SSF103647">
    <property type="entry name" value="TSP type-3 repeat"/>
    <property type="match status" value="1"/>
</dbReference>
<evidence type="ECO:0000256" key="1">
    <source>
        <dbReference type="SAM" id="SignalP"/>
    </source>
</evidence>
<dbReference type="GO" id="GO:0005509">
    <property type="term" value="F:calcium ion binding"/>
    <property type="evidence" value="ECO:0007669"/>
    <property type="project" value="InterPro"/>
</dbReference>
<feature type="domain" description="DUF4347" evidence="2">
    <location>
        <begin position="58"/>
        <end position="159"/>
    </location>
</feature>
<feature type="signal peptide" evidence="1">
    <location>
        <begin position="1"/>
        <end position="26"/>
    </location>
</feature>
<dbReference type="Proteomes" id="UP000256512">
    <property type="component" value="Unassembled WGS sequence"/>
</dbReference>
<dbReference type="InterPro" id="IPR028974">
    <property type="entry name" value="TSP_type-3_rpt"/>
</dbReference>
<dbReference type="InterPro" id="IPR025592">
    <property type="entry name" value="DUF4347"/>
</dbReference>
<keyword evidence="4" id="KW-1185">Reference proteome</keyword>
<keyword evidence="1" id="KW-0732">Signal</keyword>
<feature type="chain" id="PRO_5017568402" description="DUF4347 domain-containing protein" evidence="1">
    <location>
        <begin position="27"/>
        <end position="942"/>
    </location>
</feature>
<reference evidence="3 4" key="1">
    <citation type="journal article" date="2006" name="Int. J. Syst. Evol. Microbiol.">
        <title>Chryseobacterium piscium sp. nov., isolated from fish of the South Atlantic Ocean off South Africa.</title>
        <authorList>
            <person name="de Beer H."/>
            <person name="Hugo C.J."/>
            <person name="Jooste P.J."/>
            <person name="Vancanneyt M."/>
            <person name="Coenye T."/>
            <person name="Vandamme P."/>
        </authorList>
    </citation>
    <scope>NUCLEOTIDE SEQUENCE [LARGE SCALE GENOMIC DNA]</scope>
    <source>
        <strain evidence="3 4">CCUG 51923</strain>
    </source>
</reference>
<proteinExistence type="predicted"/>
<comment type="caution">
    <text evidence="3">The sequence shown here is derived from an EMBL/GenBank/DDBJ whole genome shotgun (WGS) entry which is preliminary data.</text>
</comment>
<evidence type="ECO:0000313" key="4">
    <source>
        <dbReference type="Proteomes" id="UP000256512"/>
    </source>
</evidence>
<dbReference type="AlphaFoldDB" id="A0A3D9BL15"/>
<name>A0A3D9BL15_9FLAO</name>
<dbReference type="EMBL" id="QNVS01000030">
    <property type="protein sequence ID" value="REC54102.1"/>
    <property type="molecule type" value="Genomic_DNA"/>
</dbReference>
<evidence type="ECO:0000313" key="3">
    <source>
        <dbReference type="EMBL" id="REC54102.1"/>
    </source>
</evidence>
<dbReference type="Pfam" id="PF14252">
    <property type="entry name" value="DUF4347"/>
    <property type="match status" value="1"/>
</dbReference>
<organism evidence="3 4">
    <name type="scientific">Chryseobacterium piscium</name>
    <dbReference type="NCBI Taxonomy" id="333702"/>
    <lineage>
        <taxon>Bacteria</taxon>
        <taxon>Pseudomonadati</taxon>
        <taxon>Bacteroidota</taxon>
        <taxon>Flavobacteriia</taxon>
        <taxon>Flavobacteriales</taxon>
        <taxon>Weeksellaceae</taxon>
        <taxon>Chryseobacterium group</taxon>
        <taxon>Chryseobacterium</taxon>
    </lineage>
</organism>